<sequence length="140" mass="15467">MSDSCASNDFSDEGSSASEEERTDGSANGIEPFMYEPEATESSSGTDDSDDDSDPEGRLGNTNWCQCGHCIPMPTVRECCCCLDISQVVTKMNEPTVTVNCITTHPGFHNVCLDMWVLQAAYYVYRQQYSAHTHQGHIHE</sequence>
<dbReference type="EnsemblMetazoa" id="XM_020001635.1">
    <property type="protein sequence ID" value="XP_019857194.1"/>
    <property type="gene ID" value="LOC109585509"/>
</dbReference>
<dbReference type="EnsemblMetazoa" id="Aqu2.1.20020_001">
    <property type="protein sequence ID" value="Aqu2.1.20020_001"/>
    <property type="gene ID" value="Aqu2.1.20020"/>
</dbReference>
<feature type="region of interest" description="Disordered" evidence="1">
    <location>
        <begin position="1"/>
        <end position="57"/>
    </location>
</feature>
<proteinExistence type="predicted"/>
<name>A0A1X7TY35_AMPQE</name>
<dbReference type="OMA" id="NCITTHP"/>
<dbReference type="PANTHER" id="PTHR36981">
    <property type="entry name" value="ZGC:195170"/>
    <property type="match status" value="1"/>
</dbReference>
<dbReference type="OrthoDB" id="6130210at2759"/>
<reference evidence="2" key="2">
    <citation type="submission" date="2017-05" db="UniProtKB">
        <authorList>
            <consortium name="EnsemblMetazoa"/>
        </authorList>
    </citation>
    <scope>IDENTIFICATION</scope>
</reference>
<accession>A0A1X7TY35</accession>
<dbReference type="KEGG" id="aqu:109585509"/>
<feature type="compositionally biased region" description="Polar residues" evidence="1">
    <location>
        <begin position="1"/>
        <end position="17"/>
    </location>
</feature>
<dbReference type="Proteomes" id="UP000007879">
    <property type="component" value="Unassembled WGS sequence"/>
</dbReference>
<keyword evidence="3" id="KW-1185">Reference proteome</keyword>
<evidence type="ECO:0000256" key="1">
    <source>
        <dbReference type="SAM" id="MobiDB-lite"/>
    </source>
</evidence>
<protein>
    <submittedName>
        <fullName evidence="2">Uncharacterized protein</fullName>
    </submittedName>
</protein>
<dbReference type="eggNOG" id="ENOG502SVUV">
    <property type="taxonomic scope" value="Eukaryota"/>
</dbReference>
<dbReference type="InParanoid" id="A0A1X7TY35"/>
<evidence type="ECO:0000313" key="3">
    <source>
        <dbReference type="Proteomes" id="UP000007879"/>
    </source>
</evidence>
<evidence type="ECO:0000313" key="2">
    <source>
        <dbReference type="EnsemblMetazoa" id="Aqu2.1.20020_001"/>
    </source>
</evidence>
<dbReference type="AlphaFoldDB" id="A0A1X7TY35"/>
<gene>
    <name evidence="2" type="primary">109585509</name>
</gene>
<dbReference type="PANTHER" id="PTHR36981:SF1">
    <property type="entry name" value="P2X PURINORECEPTOR 7 INTRACELLULAR DOMAIN-CONTAINING PROTEIN"/>
    <property type="match status" value="1"/>
</dbReference>
<organism evidence="2">
    <name type="scientific">Amphimedon queenslandica</name>
    <name type="common">Sponge</name>
    <dbReference type="NCBI Taxonomy" id="400682"/>
    <lineage>
        <taxon>Eukaryota</taxon>
        <taxon>Metazoa</taxon>
        <taxon>Porifera</taxon>
        <taxon>Demospongiae</taxon>
        <taxon>Heteroscleromorpha</taxon>
        <taxon>Haplosclerida</taxon>
        <taxon>Niphatidae</taxon>
        <taxon>Amphimedon</taxon>
    </lineage>
</organism>
<reference evidence="3" key="1">
    <citation type="journal article" date="2010" name="Nature">
        <title>The Amphimedon queenslandica genome and the evolution of animal complexity.</title>
        <authorList>
            <person name="Srivastava M."/>
            <person name="Simakov O."/>
            <person name="Chapman J."/>
            <person name="Fahey B."/>
            <person name="Gauthier M.E."/>
            <person name="Mitros T."/>
            <person name="Richards G.S."/>
            <person name="Conaco C."/>
            <person name="Dacre M."/>
            <person name="Hellsten U."/>
            <person name="Larroux C."/>
            <person name="Putnam N.H."/>
            <person name="Stanke M."/>
            <person name="Adamska M."/>
            <person name="Darling A."/>
            <person name="Degnan S.M."/>
            <person name="Oakley T.H."/>
            <person name="Plachetzki D.C."/>
            <person name="Zhai Y."/>
            <person name="Adamski M."/>
            <person name="Calcino A."/>
            <person name="Cummins S.F."/>
            <person name="Goodstein D.M."/>
            <person name="Harris C."/>
            <person name="Jackson D.J."/>
            <person name="Leys S.P."/>
            <person name="Shu S."/>
            <person name="Woodcroft B.J."/>
            <person name="Vervoort M."/>
            <person name="Kosik K.S."/>
            <person name="Manning G."/>
            <person name="Degnan B.M."/>
            <person name="Rokhsar D.S."/>
        </authorList>
    </citation>
    <scope>NUCLEOTIDE SEQUENCE [LARGE SCALE GENOMIC DNA]</scope>
</reference>